<dbReference type="PANTHER" id="PTHR43317">
    <property type="entry name" value="THERMOSPERMINE SYNTHASE ACAULIS5"/>
    <property type="match status" value="1"/>
</dbReference>
<comment type="similarity">
    <text evidence="1">Belongs to the spermidine/spermine synthase family.</text>
</comment>
<dbReference type="RefSeq" id="WP_115226896.1">
    <property type="nucleotide sequence ID" value="NZ_CAWOLO010000002.1"/>
</dbReference>
<evidence type="ECO:0000256" key="2">
    <source>
        <dbReference type="ARBA" id="ARBA00022679"/>
    </source>
</evidence>
<dbReference type="SUPFAM" id="SSF53335">
    <property type="entry name" value="S-adenosyl-L-methionine-dependent methyltransferases"/>
    <property type="match status" value="1"/>
</dbReference>
<keyword evidence="9" id="KW-1185">Reference proteome</keyword>
<dbReference type="Proteomes" id="UP000295794">
    <property type="component" value="Unassembled WGS sequence"/>
</dbReference>
<evidence type="ECO:0000256" key="1">
    <source>
        <dbReference type="ARBA" id="ARBA00007867"/>
    </source>
</evidence>
<reference evidence="7 9" key="2">
    <citation type="submission" date="2019-03" db="EMBL/GenBank/DDBJ databases">
        <title>Genomic Encyclopedia of Type Strains, Phase IV (KMG-IV): sequencing the most valuable type-strain genomes for metagenomic binning, comparative biology and taxonomic classification.</title>
        <authorList>
            <person name="Goeker M."/>
        </authorList>
    </citation>
    <scope>NUCLEOTIDE SEQUENCE [LARGE SCALE GENOMIC DNA]</scope>
    <source>
        <strain evidence="7 9">DSM 3764</strain>
    </source>
</reference>
<dbReference type="AlphaFoldDB" id="A0A377Q778"/>
<name>A0A377Q778_9NEIS</name>
<dbReference type="PANTHER" id="PTHR43317:SF1">
    <property type="entry name" value="THERMOSPERMINE SYNTHASE ACAULIS5"/>
    <property type="match status" value="1"/>
</dbReference>
<dbReference type="EC" id="2.5.1.16" evidence="6"/>
<dbReference type="PROSITE" id="PS51006">
    <property type="entry name" value="PABS_2"/>
    <property type="match status" value="1"/>
</dbReference>
<keyword evidence="2 4" id="KW-0808">Transferase</keyword>
<gene>
    <name evidence="6" type="primary">speE_1</name>
    <name evidence="7" type="ORF">EV682_102143</name>
    <name evidence="6" type="ORF">NCTC11159_01667</name>
</gene>
<evidence type="ECO:0000313" key="9">
    <source>
        <dbReference type="Proteomes" id="UP000295794"/>
    </source>
</evidence>
<feature type="domain" description="PABS" evidence="5">
    <location>
        <begin position="1"/>
        <end position="224"/>
    </location>
</feature>
<evidence type="ECO:0000256" key="4">
    <source>
        <dbReference type="PROSITE-ProRule" id="PRU00354"/>
    </source>
</evidence>
<protein>
    <submittedName>
        <fullName evidence="6">Spermidine synthase</fullName>
        <ecNumber evidence="6">2.5.1.16</ecNumber>
    </submittedName>
</protein>
<dbReference type="EMBL" id="SMBT01000002">
    <property type="protein sequence ID" value="TCU89231.1"/>
    <property type="molecule type" value="Genomic_DNA"/>
</dbReference>
<dbReference type="Pfam" id="PF01564">
    <property type="entry name" value="Spermine_synth"/>
    <property type="match status" value="1"/>
</dbReference>
<feature type="active site" description="Proton acceptor" evidence="4">
    <location>
        <position position="134"/>
    </location>
</feature>
<organism evidence="6 8">
    <name type="scientific">Iodobacter fluviatilis</name>
    <dbReference type="NCBI Taxonomy" id="537"/>
    <lineage>
        <taxon>Bacteria</taxon>
        <taxon>Pseudomonadati</taxon>
        <taxon>Pseudomonadota</taxon>
        <taxon>Betaproteobacteria</taxon>
        <taxon>Neisseriales</taxon>
        <taxon>Chitinibacteraceae</taxon>
        <taxon>Iodobacter</taxon>
    </lineage>
</organism>
<dbReference type="EMBL" id="UGHR01000001">
    <property type="protein sequence ID" value="STQ90600.1"/>
    <property type="molecule type" value="Genomic_DNA"/>
</dbReference>
<evidence type="ECO:0000313" key="6">
    <source>
        <dbReference type="EMBL" id="STQ90600.1"/>
    </source>
</evidence>
<dbReference type="GO" id="GO:0004766">
    <property type="term" value="F:spermidine synthase activity"/>
    <property type="evidence" value="ECO:0007669"/>
    <property type="project" value="UniProtKB-EC"/>
</dbReference>
<dbReference type="Gene3D" id="3.40.50.150">
    <property type="entry name" value="Vaccinia Virus protein VP39"/>
    <property type="match status" value="1"/>
</dbReference>
<dbReference type="InterPro" id="IPR030374">
    <property type="entry name" value="PABS"/>
</dbReference>
<dbReference type="OrthoDB" id="117774at2"/>
<accession>A0A377Q778</accession>
<evidence type="ECO:0000313" key="7">
    <source>
        <dbReference type="EMBL" id="TCU89231.1"/>
    </source>
</evidence>
<proteinExistence type="inferred from homology"/>
<dbReference type="NCBIfam" id="NF037959">
    <property type="entry name" value="MFS_SpdSyn"/>
    <property type="match status" value="1"/>
</dbReference>
<reference evidence="6 8" key="1">
    <citation type="submission" date="2018-06" db="EMBL/GenBank/DDBJ databases">
        <authorList>
            <consortium name="Pathogen Informatics"/>
            <person name="Doyle S."/>
        </authorList>
    </citation>
    <scope>NUCLEOTIDE SEQUENCE [LARGE SCALE GENOMIC DNA]</scope>
    <source>
        <strain evidence="6 8">NCTC11159</strain>
    </source>
</reference>
<keyword evidence="3 4" id="KW-0620">Polyamine biosynthesis</keyword>
<dbReference type="Proteomes" id="UP000255108">
    <property type="component" value="Unassembled WGS sequence"/>
</dbReference>
<dbReference type="GO" id="GO:0006596">
    <property type="term" value="P:polyamine biosynthetic process"/>
    <property type="evidence" value="ECO:0007669"/>
    <property type="project" value="UniProtKB-UniRule"/>
</dbReference>
<dbReference type="InterPro" id="IPR029063">
    <property type="entry name" value="SAM-dependent_MTases_sf"/>
</dbReference>
<evidence type="ECO:0000256" key="3">
    <source>
        <dbReference type="ARBA" id="ARBA00023115"/>
    </source>
</evidence>
<evidence type="ECO:0000313" key="8">
    <source>
        <dbReference type="Proteomes" id="UP000255108"/>
    </source>
</evidence>
<sequence length="249" mass="28403">MTFSASLDKALYLTLENGCKSLRFDGNSIQSAMHLDDPYSLALGYSQTMMGFLLFAPDPKQVLIVGLGGGSLPKYCYRYLPESKITTLEINEDVIALRHEFFIPDDNERFSIIQTDAVDYITHGRAEADVIMLDAYDDEGLPAVLATESYYDHCRMALSEKGVLVINLWGTDPKLNIYIERLKRVFNGRVWYCRAFNSYNVIVFASNDEHFKMNWIKLLFLASKLEARHDLDLQGIVRRLRAGLQYSLS</sequence>
<evidence type="ECO:0000259" key="5">
    <source>
        <dbReference type="PROSITE" id="PS51006"/>
    </source>
</evidence>